<dbReference type="EMBL" id="OL396571">
    <property type="protein sequence ID" value="UGC97720.1"/>
    <property type="molecule type" value="Genomic_DNA"/>
</dbReference>
<dbReference type="Proteomes" id="UP000828384">
    <property type="component" value="Segment"/>
</dbReference>
<reference evidence="1" key="1">
    <citation type="journal article" date="2022" name="Curr. Microbiol.">
        <title>Isolation, Characterization, and Comparative Genomic Analysis of vB_Pd_C23, a Novel Bacteriophage of Pantoea dispersa.</title>
        <authorList>
            <person name="Grami E."/>
            <person name="Laadouze I."/>
            <person name="Ben Tiba S."/>
            <person name="Hafiane A."/>
            <person name="Sealey K.S."/>
            <person name="Saidi N."/>
        </authorList>
    </citation>
    <scope>NUCLEOTIDE SEQUENCE</scope>
</reference>
<name>A0AAE8YHB0_9CAUD</name>
<keyword evidence="2" id="KW-1185">Reference proteome</keyword>
<organism evidence="1 2">
    <name type="scientific">Pantoea phage PdC23</name>
    <dbReference type="NCBI Taxonomy" id="2894356"/>
    <lineage>
        <taxon>Viruses</taxon>
        <taxon>Duplodnaviria</taxon>
        <taxon>Heunggongvirae</taxon>
        <taxon>Uroviricota</taxon>
        <taxon>Caudoviricetes</taxon>
        <taxon>Felixviridae</taxon>
        <taxon>Certevirus</taxon>
        <taxon>Certevirus C23</taxon>
    </lineage>
</organism>
<evidence type="ECO:0000313" key="2">
    <source>
        <dbReference type="Proteomes" id="UP000828384"/>
    </source>
</evidence>
<gene>
    <name evidence="1" type="ORF">pdc_07</name>
</gene>
<accession>A0AAE8YHB0</accession>
<proteinExistence type="predicted"/>
<protein>
    <submittedName>
        <fullName evidence="1">Dec protein</fullName>
    </submittedName>
</protein>
<sequence>MPAFTRENGLKVNAVKIKHVELLTDGAILVPEDDSAEKIKVDVNFFIVHRPKANGYYVVNELGAKSYIPAETFERDYKED</sequence>
<evidence type="ECO:0000313" key="1">
    <source>
        <dbReference type="EMBL" id="UGC97720.1"/>
    </source>
</evidence>